<feature type="transmembrane region" description="Helical" evidence="7">
    <location>
        <begin position="833"/>
        <end position="850"/>
    </location>
</feature>
<comment type="caution">
    <text evidence="10">The sequence shown here is derived from an EMBL/GenBank/DDBJ whole genome shotgun (WGS) entry which is preliminary data.</text>
</comment>
<gene>
    <name evidence="10" type="ORF">EJP82_14790</name>
</gene>
<feature type="domain" description="MacB-like periplasmic core" evidence="9">
    <location>
        <begin position="19"/>
        <end position="204"/>
    </location>
</feature>
<feature type="transmembrane region" description="Helical" evidence="7">
    <location>
        <begin position="387"/>
        <end position="407"/>
    </location>
</feature>
<dbReference type="PANTHER" id="PTHR30572">
    <property type="entry name" value="MEMBRANE COMPONENT OF TRANSPORTER-RELATED"/>
    <property type="match status" value="1"/>
</dbReference>
<accession>A0A3S1DNP9</accession>
<evidence type="ECO:0000256" key="7">
    <source>
        <dbReference type="SAM" id="Phobius"/>
    </source>
</evidence>
<feature type="transmembrane region" description="Helical" evidence="7">
    <location>
        <begin position="733"/>
        <end position="757"/>
    </location>
</feature>
<feature type="domain" description="ABC3 transporter permease C-terminal" evidence="8">
    <location>
        <begin position="292"/>
        <end position="416"/>
    </location>
</feature>
<evidence type="ECO:0000256" key="2">
    <source>
        <dbReference type="ARBA" id="ARBA00022475"/>
    </source>
</evidence>
<dbReference type="PANTHER" id="PTHR30572:SF4">
    <property type="entry name" value="ABC TRANSPORTER PERMEASE YTRF"/>
    <property type="match status" value="1"/>
</dbReference>
<dbReference type="Proteomes" id="UP000279446">
    <property type="component" value="Unassembled WGS sequence"/>
</dbReference>
<feature type="transmembrane region" description="Helical" evidence="7">
    <location>
        <begin position="462"/>
        <end position="482"/>
    </location>
</feature>
<dbReference type="EMBL" id="RZNY01000011">
    <property type="protein sequence ID" value="RUT45556.1"/>
    <property type="molecule type" value="Genomic_DNA"/>
</dbReference>
<keyword evidence="11" id="KW-1185">Reference proteome</keyword>
<dbReference type="AlphaFoldDB" id="A0A3S1DNP9"/>
<evidence type="ECO:0000256" key="4">
    <source>
        <dbReference type="ARBA" id="ARBA00022989"/>
    </source>
</evidence>
<name>A0A3S1DNP9_9BACL</name>
<dbReference type="GO" id="GO:0005886">
    <property type="term" value="C:plasma membrane"/>
    <property type="evidence" value="ECO:0007669"/>
    <property type="project" value="UniProtKB-SubCell"/>
</dbReference>
<feature type="transmembrane region" description="Helical" evidence="7">
    <location>
        <begin position="792"/>
        <end position="813"/>
    </location>
</feature>
<comment type="similarity">
    <text evidence="6">Belongs to the ABC-4 integral membrane protein family.</text>
</comment>
<dbReference type="RefSeq" id="WP_127192831.1">
    <property type="nucleotide sequence ID" value="NZ_RZNY01000011.1"/>
</dbReference>
<evidence type="ECO:0000259" key="9">
    <source>
        <dbReference type="Pfam" id="PF12704"/>
    </source>
</evidence>
<evidence type="ECO:0000256" key="1">
    <source>
        <dbReference type="ARBA" id="ARBA00004651"/>
    </source>
</evidence>
<feature type="transmembrane region" description="Helical" evidence="7">
    <location>
        <begin position="337"/>
        <end position="367"/>
    </location>
</feature>
<evidence type="ECO:0000313" key="10">
    <source>
        <dbReference type="EMBL" id="RUT45556.1"/>
    </source>
</evidence>
<evidence type="ECO:0000313" key="11">
    <source>
        <dbReference type="Proteomes" id="UP000279446"/>
    </source>
</evidence>
<dbReference type="OrthoDB" id="9793166at2"/>
<sequence length="869" mass="96961">MNIVNKLTIRHLKKNKRRTLITIIGVIISVAMVTAVATLGVSFMGLMQRQSIATNGEWHVLYKDVNKTQLEAIKADDATKELVISRDRGFSLLKGSQNDNKPYLFIKEYNTQGFEQFPIKLNKGRLPQANDEIVISEEIAKTAKVEYKIGDTLTLDIGERLGVDSEGNDQVLVQHNSLQAENGELTETLRNTTTATYTVVGIIDRPTWEPTWAPGYTVISYVDENIMGADDTVHATVVLNKVKKSLYSHAEDVAQENKIDKQSIAFNNDLLRYYGITNDDSLQGLIMSMSVIIMAVIIIGSVSLIYNAFAISVSERARHLGMLSSVGATKRQKRNSVFFEGVIIGLISIPIGIISGLVGIGITFLFINSIIEGALGITEQLTVIVTPWSILIACGVSMLTIFISTYLPARKASKISAIEAIRQTTDVKLTGKAVKTSKLVRKLFGIEAEIGLKNLKRNKRRYQATVFSLIISIVLFLAVSFFTSNLHKSLELSQEGVNYDIQVSTYNEPADKSNRLLKSILSLDDITEYNVIKNLHAYSKIEEAVIAPELQEMVKNDKSLLTDGKYPYYVIINALSDESLQAYTTAIGAKYEHLQDPNQLNAIVIDTTRYEDEVAKKYVETKAIYTKIGQSLDLTYVENQTGEDKPLTKVEVAALTDQLPMGIYPAGLGGLNIVVSETVMNQMLIDKQNFDIQTAFYLKSNNPLATQQGIEELVESNMYVLNVFQIRQQDEQMIMLMSVFTYGFIALITSISIANIFNTISTSISLRKREFAMLKSIGMTPKGFNKMINYESIFYGIKSLLYGLPISVLVMYLVHRSLMNSFNYEFTLPWKSIVYVIIAVFLLVSSAMLYSSSKVKKENIIDALKQESI</sequence>
<dbReference type="InterPro" id="IPR003838">
    <property type="entry name" value="ABC3_permease_C"/>
</dbReference>
<feature type="transmembrane region" description="Helical" evidence="7">
    <location>
        <begin position="285"/>
        <end position="309"/>
    </location>
</feature>
<feature type="domain" description="ABC3 transporter permease C-terminal" evidence="8">
    <location>
        <begin position="744"/>
        <end position="860"/>
    </location>
</feature>
<protein>
    <submittedName>
        <fullName evidence="10">ABC transporter permease</fullName>
    </submittedName>
</protein>
<evidence type="ECO:0000256" key="5">
    <source>
        <dbReference type="ARBA" id="ARBA00023136"/>
    </source>
</evidence>
<reference evidence="10 11" key="1">
    <citation type="submission" date="2018-12" db="EMBL/GenBank/DDBJ databases">
        <authorList>
            <person name="Sun L."/>
            <person name="Chen Z."/>
        </authorList>
    </citation>
    <scope>NUCLEOTIDE SEQUENCE [LARGE SCALE GENOMIC DNA]</scope>
    <source>
        <strain evidence="10 11">DSM 15890</strain>
    </source>
</reference>
<keyword evidence="2" id="KW-1003">Cell membrane</keyword>
<dbReference type="GO" id="GO:0022857">
    <property type="term" value="F:transmembrane transporter activity"/>
    <property type="evidence" value="ECO:0007669"/>
    <property type="project" value="TreeGrafter"/>
</dbReference>
<feature type="transmembrane region" description="Helical" evidence="7">
    <location>
        <begin position="20"/>
        <end position="47"/>
    </location>
</feature>
<comment type="subcellular location">
    <subcellularLocation>
        <location evidence="1">Cell membrane</location>
        <topology evidence="1">Multi-pass membrane protein</topology>
    </subcellularLocation>
</comment>
<evidence type="ECO:0000259" key="8">
    <source>
        <dbReference type="Pfam" id="PF02687"/>
    </source>
</evidence>
<proteinExistence type="inferred from homology"/>
<dbReference type="Pfam" id="PF12704">
    <property type="entry name" value="MacB_PCD"/>
    <property type="match status" value="1"/>
</dbReference>
<evidence type="ECO:0000256" key="6">
    <source>
        <dbReference type="ARBA" id="ARBA00038076"/>
    </source>
</evidence>
<dbReference type="InterPro" id="IPR025857">
    <property type="entry name" value="MacB_PCD"/>
</dbReference>
<dbReference type="Pfam" id="PF02687">
    <property type="entry name" value="FtsX"/>
    <property type="match status" value="2"/>
</dbReference>
<dbReference type="InterPro" id="IPR050250">
    <property type="entry name" value="Macrolide_Exporter_MacB"/>
</dbReference>
<keyword evidence="4 7" id="KW-1133">Transmembrane helix</keyword>
<organism evidence="10 11">
    <name type="scientific">Paenibacillus anaericanus</name>
    <dbReference type="NCBI Taxonomy" id="170367"/>
    <lineage>
        <taxon>Bacteria</taxon>
        <taxon>Bacillati</taxon>
        <taxon>Bacillota</taxon>
        <taxon>Bacilli</taxon>
        <taxon>Bacillales</taxon>
        <taxon>Paenibacillaceae</taxon>
        <taxon>Paenibacillus</taxon>
    </lineage>
</organism>
<keyword evidence="3 7" id="KW-0812">Transmembrane</keyword>
<evidence type="ECO:0000256" key="3">
    <source>
        <dbReference type="ARBA" id="ARBA00022692"/>
    </source>
</evidence>
<keyword evidence="5 7" id="KW-0472">Membrane</keyword>